<dbReference type="AlphaFoldDB" id="M2PAG2"/>
<dbReference type="InterPro" id="IPR046700">
    <property type="entry name" value="DUF6570"/>
</dbReference>
<dbReference type="Pfam" id="PF20209">
    <property type="entry name" value="DUF6570"/>
    <property type="match status" value="1"/>
</dbReference>
<dbReference type="STRING" id="914234.M2PAG2"/>
<name>M2PAG2_CERS8</name>
<reference evidence="2 3" key="1">
    <citation type="journal article" date="2012" name="Proc. Natl. Acad. Sci. U.S.A.">
        <title>Comparative genomics of Ceriporiopsis subvermispora and Phanerochaete chrysosporium provide insight into selective ligninolysis.</title>
        <authorList>
            <person name="Fernandez-Fueyo E."/>
            <person name="Ruiz-Duenas F.J."/>
            <person name="Ferreira P."/>
            <person name="Floudas D."/>
            <person name="Hibbett D.S."/>
            <person name="Canessa P."/>
            <person name="Larrondo L.F."/>
            <person name="James T.Y."/>
            <person name="Seelenfreund D."/>
            <person name="Lobos S."/>
            <person name="Polanco R."/>
            <person name="Tello M."/>
            <person name="Honda Y."/>
            <person name="Watanabe T."/>
            <person name="Watanabe T."/>
            <person name="Ryu J.S."/>
            <person name="Kubicek C.P."/>
            <person name="Schmoll M."/>
            <person name="Gaskell J."/>
            <person name="Hammel K.E."/>
            <person name="St John F.J."/>
            <person name="Vanden Wymelenberg A."/>
            <person name="Sabat G."/>
            <person name="Splinter BonDurant S."/>
            <person name="Syed K."/>
            <person name="Yadav J.S."/>
            <person name="Doddapaneni H."/>
            <person name="Subramanian V."/>
            <person name="Lavin J.L."/>
            <person name="Oguiza J.A."/>
            <person name="Perez G."/>
            <person name="Pisabarro A.G."/>
            <person name="Ramirez L."/>
            <person name="Santoyo F."/>
            <person name="Master E."/>
            <person name="Coutinho P.M."/>
            <person name="Henrissat B."/>
            <person name="Lombard V."/>
            <person name="Magnuson J.K."/>
            <person name="Kuees U."/>
            <person name="Hori C."/>
            <person name="Igarashi K."/>
            <person name="Samejima M."/>
            <person name="Held B.W."/>
            <person name="Barry K.W."/>
            <person name="LaButti K.M."/>
            <person name="Lapidus A."/>
            <person name="Lindquist E.A."/>
            <person name="Lucas S.M."/>
            <person name="Riley R."/>
            <person name="Salamov A.A."/>
            <person name="Hoffmeister D."/>
            <person name="Schwenk D."/>
            <person name="Hadar Y."/>
            <person name="Yarden O."/>
            <person name="de Vries R.P."/>
            <person name="Wiebenga A."/>
            <person name="Stenlid J."/>
            <person name="Eastwood D."/>
            <person name="Grigoriev I.V."/>
            <person name="Berka R.M."/>
            <person name="Blanchette R.A."/>
            <person name="Kersten P."/>
            <person name="Martinez A.T."/>
            <person name="Vicuna R."/>
            <person name="Cullen D."/>
        </authorList>
    </citation>
    <scope>NUCLEOTIDE SEQUENCE [LARGE SCALE GENOMIC DNA]</scope>
    <source>
        <strain evidence="2 3">B</strain>
    </source>
</reference>
<evidence type="ECO:0000259" key="1">
    <source>
        <dbReference type="Pfam" id="PF20209"/>
    </source>
</evidence>
<keyword evidence="3" id="KW-1185">Reference proteome</keyword>
<accession>M2PAG2</accession>
<dbReference type="HOGENOM" id="CLU_090397_0_0_1"/>
<dbReference type="OrthoDB" id="3235800at2759"/>
<gene>
    <name evidence="2" type="ORF">CERSUDRAFT_24138</name>
</gene>
<evidence type="ECO:0000313" key="2">
    <source>
        <dbReference type="EMBL" id="EMD32489.1"/>
    </source>
</evidence>
<feature type="non-terminal residue" evidence="2">
    <location>
        <position position="1"/>
    </location>
</feature>
<dbReference type="EMBL" id="KB445811">
    <property type="protein sequence ID" value="EMD32489.1"/>
    <property type="molecule type" value="Genomic_DNA"/>
</dbReference>
<evidence type="ECO:0000313" key="3">
    <source>
        <dbReference type="Proteomes" id="UP000016930"/>
    </source>
</evidence>
<feature type="domain" description="DUF6570" evidence="1">
    <location>
        <begin position="4"/>
        <end position="89"/>
    </location>
</feature>
<protein>
    <recommendedName>
        <fullName evidence="1">DUF6570 domain-containing protein</fullName>
    </recommendedName>
</protein>
<feature type="non-terminal residue" evidence="2">
    <location>
        <position position="221"/>
    </location>
</feature>
<dbReference type="Proteomes" id="UP000016930">
    <property type="component" value="Unassembled WGS sequence"/>
</dbReference>
<sequence length="221" mass="24644">PNAQRALKGHVVIHPQRPEPLVDVLPPLVDDMLTLICVVFVGAVMPSREWILSKAKPLAVRREKVRAALQWLKNHNPLYRHVRIADDHLAALPEDGMLPYHIERVNPSAAQSTLTSRYDVAESMMTPDGESPSVEMLSSVVISDVDGRAPASELRAAAIRHVTQQRKGFVLMPHDPTPVNEFFDPSLLPCVYPTLFPYGNGGLEDRTRTTGLSFKRHCKHL</sequence>
<organism evidence="2 3">
    <name type="scientific">Ceriporiopsis subvermispora (strain B)</name>
    <name type="common">White-rot fungus</name>
    <name type="synonym">Gelatoporia subvermispora</name>
    <dbReference type="NCBI Taxonomy" id="914234"/>
    <lineage>
        <taxon>Eukaryota</taxon>
        <taxon>Fungi</taxon>
        <taxon>Dikarya</taxon>
        <taxon>Basidiomycota</taxon>
        <taxon>Agaricomycotina</taxon>
        <taxon>Agaricomycetes</taxon>
        <taxon>Polyporales</taxon>
        <taxon>Gelatoporiaceae</taxon>
        <taxon>Gelatoporia</taxon>
    </lineage>
</organism>
<proteinExistence type="predicted"/>